<dbReference type="Gene3D" id="3.40.50.2000">
    <property type="entry name" value="Glycogen Phosphorylase B"/>
    <property type="match status" value="2"/>
</dbReference>
<dbReference type="InterPro" id="IPR028098">
    <property type="entry name" value="Glyco_trans_4-like_N"/>
</dbReference>
<evidence type="ECO:0000313" key="6">
    <source>
        <dbReference type="Proteomes" id="UP001501231"/>
    </source>
</evidence>
<comment type="caution">
    <text evidence="5">The sequence shown here is derived from an EMBL/GenBank/DDBJ whole genome shotgun (WGS) entry which is preliminary data.</text>
</comment>
<proteinExistence type="predicted"/>
<gene>
    <name evidence="5" type="ORF">GCM10010191_39740</name>
</gene>
<name>A0ABN3J7U1_9ACTN</name>
<accession>A0ABN3J7U1</accession>
<dbReference type="InterPro" id="IPR001296">
    <property type="entry name" value="Glyco_trans_1"/>
</dbReference>
<feature type="domain" description="Glycosyltransferase subfamily 4-like N-terminal" evidence="4">
    <location>
        <begin position="20"/>
        <end position="177"/>
    </location>
</feature>
<dbReference type="PANTHER" id="PTHR45947:SF3">
    <property type="entry name" value="SULFOQUINOVOSYL TRANSFERASE SQD2"/>
    <property type="match status" value="1"/>
</dbReference>
<reference evidence="5 6" key="1">
    <citation type="journal article" date="2019" name="Int. J. Syst. Evol. Microbiol.">
        <title>The Global Catalogue of Microorganisms (GCM) 10K type strain sequencing project: providing services to taxonomists for standard genome sequencing and annotation.</title>
        <authorList>
            <consortium name="The Broad Institute Genomics Platform"/>
            <consortium name="The Broad Institute Genome Sequencing Center for Infectious Disease"/>
            <person name="Wu L."/>
            <person name="Ma J."/>
        </authorList>
    </citation>
    <scope>NUCLEOTIDE SEQUENCE [LARGE SCALE GENOMIC DNA]</scope>
    <source>
        <strain evidence="5 6">JCM 3325</strain>
    </source>
</reference>
<sequence length="443" mass="48043">MNGLRLAIVNWRDPWHPGAGGAERYAWELARRLVLDGAHVRYVTSRARGQHRRDRVDGVAFIRLGGRFTVYPLVLLWTLLRRRSFDAVIDCQNGIPFFTPLVLPRRVPVFCLIHHVHDEQFGLYFPRWLAWLGRMLEGPVSCWAYRRHAFVCVSLSTLNAVRERLGWTGSAYVVPNGSNVPNQGTAPGMQPPVGDPELVCVTRLVPHKRPSHLLDLAEVLVGQHPGLRLNVVGDGPEAPRLAAEIARRGLGGVVVAHGFVPEATKAALVARADLHLSTSQGEGWGLSVIEAAALGVPTVAYDVEGLRDAVRDGATGWLASPGEDQAGVVERALKELADPERRREVAAACREWAGAFGWVGTADRWARLIAAAVATGSAASEDRRAHVVRRCGDGRPQVVEGPVRDLLLAERGGECPPVVREAAPLERLLGRPCVDAETGAAGG</sequence>
<evidence type="ECO:0000259" key="4">
    <source>
        <dbReference type="Pfam" id="PF13439"/>
    </source>
</evidence>
<dbReference type="Proteomes" id="UP001501231">
    <property type="component" value="Unassembled WGS sequence"/>
</dbReference>
<feature type="domain" description="Glycosyl transferase family 1" evidence="3">
    <location>
        <begin position="193"/>
        <end position="351"/>
    </location>
</feature>
<dbReference type="SUPFAM" id="SSF53756">
    <property type="entry name" value="UDP-Glycosyltransferase/glycogen phosphorylase"/>
    <property type="match status" value="1"/>
</dbReference>
<evidence type="ECO:0000313" key="5">
    <source>
        <dbReference type="EMBL" id="GAA2423682.1"/>
    </source>
</evidence>
<dbReference type="CDD" id="cd03801">
    <property type="entry name" value="GT4_PimA-like"/>
    <property type="match status" value="1"/>
</dbReference>
<dbReference type="RefSeq" id="WP_344590536.1">
    <property type="nucleotide sequence ID" value="NZ_BAAARW010000012.1"/>
</dbReference>
<dbReference type="Pfam" id="PF13439">
    <property type="entry name" value="Glyco_transf_4"/>
    <property type="match status" value="1"/>
</dbReference>
<keyword evidence="1" id="KW-0328">Glycosyltransferase</keyword>
<evidence type="ECO:0000256" key="1">
    <source>
        <dbReference type="ARBA" id="ARBA00022676"/>
    </source>
</evidence>
<evidence type="ECO:0000256" key="2">
    <source>
        <dbReference type="ARBA" id="ARBA00022679"/>
    </source>
</evidence>
<protein>
    <submittedName>
        <fullName evidence="5">Glycosyltransferase family 4 protein</fullName>
    </submittedName>
</protein>
<keyword evidence="2" id="KW-0808">Transferase</keyword>
<dbReference type="PANTHER" id="PTHR45947">
    <property type="entry name" value="SULFOQUINOVOSYL TRANSFERASE SQD2"/>
    <property type="match status" value="1"/>
</dbReference>
<dbReference type="Pfam" id="PF00534">
    <property type="entry name" value="Glycos_transf_1"/>
    <property type="match status" value="1"/>
</dbReference>
<keyword evidence="6" id="KW-1185">Reference proteome</keyword>
<dbReference type="EMBL" id="BAAARW010000012">
    <property type="protein sequence ID" value="GAA2423682.1"/>
    <property type="molecule type" value="Genomic_DNA"/>
</dbReference>
<dbReference type="InterPro" id="IPR050194">
    <property type="entry name" value="Glycosyltransferase_grp1"/>
</dbReference>
<organism evidence="5 6">
    <name type="scientific">Actinomadura vinacea</name>
    <dbReference type="NCBI Taxonomy" id="115336"/>
    <lineage>
        <taxon>Bacteria</taxon>
        <taxon>Bacillati</taxon>
        <taxon>Actinomycetota</taxon>
        <taxon>Actinomycetes</taxon>
        <taxon>Streptosporangiales</taxon>
        <taxon>Thermomonosporaceae</taxon>
        <taxon>Actinomadura</taxon>
    </lineage>
</organism>
<evidence type="ECO:0000259" key="3">
    <source>
        <dbReference type="Pfam" id="PF00534"/>
    </source>
</evidence>